<dbReference type="Proteomes" id="UP000184241">
    <property type="component" value="Unassembled WGS sequence"/>
</dbReference>
<dbReference type="Gene3D" id="2.40.128.20">
    <property type="match status" value="1"/>
</dbReference>
<organism evidence="1 2">
    <name type="scientific">Clostridium intestinale DSM 6191</name>
    <dbReference type="NCBI Taxonomy" id="1121320"/>
    <lineage>
        <taxon>Bacteria</taxon>
        <taxon>Bacillati</taxon>
        <taxon>Bacillota</taxon>
        <taxon>Clostridia</taxon>
        <taxon>Eubacteriales</taxon>
        <taxon>Clostridiaceae</taxon>
        <taxon>Clostridium</taxon>
    </lineage>
</organism>
<accession>A0A1M6DAY4</accession>
<reference evidence="1 2" key="1">
    <citation type="submission" date="2016-11" db="EMBL/GenBank/DDBJ databases">
        <authorList>
            <person name="Jaros S."/>
            <person name="Januszkiewicz K."/>
            <person name="Wedrychowicz H."/>
        </authorList>
    </citation>
    <scope>NUCLEOTIDE SEQUENCE [LARGE SCALE GENOMIC DNA]</scope>
    <source>
        <strain evidence="1 2">DSM 6191</strain>
    </source>
</reference>
<proteinExistence type="predicted"/>
<sequence>MKKKALISIISNQNYEDDDVIEVVTPGEFYINNDGYEAIYEETEISGMEGTTTKLKIFGNEISLEREGTTTTKMDFKKNNNYITLYNTPYGMLELKINTKNLKIDMSDDGGEVQIDYNLSISGQPPQETQLKIKINSTAN</sequence>
<dbReference type="InterPro" id="IPR015231">
    <property type="entry name" value="DUF1934"/>
</dbReference>
<evidence type="ECO:0000313" key="2">
    <source>
        <dbReference type="Proteomes" id="UP000184241"/>
    </source>
</evidence>
<gene>
    <name evidence="1" type="ORF">SAMN02745941_04206</name>
</gene>
<dbReference type="AlphaFoldDB" id="A0A1M6DAY4"/>
<evidence type="ECO:0000313" key="1">
    <source>
        <dbReference type="EMBL" id="SHI70416.1"/>
    </source>
</evidence>
<name>A0A1M6DAY4_9CLOT</name>
<dbReference type="SUPFAM" id="SSF50814">
    <property type="entry name" value="Lipocalins"/>
    <property type="match status" value="1"/>
</dbReference>
<dbReference type="EMBL" id="FQXU01000018">
    <property type="protein sequence ID" value="SHI70416.1"/>
    <property type="molecule type" value="Genomic_DNA"/>
</dbReference>
<protein>
    <submittedName>
        <fullName evidence="1">Uncharacterized beta-barrel protein YwiB, DUF1934 family</fullName>
    </submittedName>
</protein>
<dbReference type="RefSeq" id="WP_073022524.1">
    <property type="nucleotide sequence ID" value="NZ_FQXU01000018.1"/>
</dbReference>
<dbReference type="InterPro" id="IPR012674">
    <property type="entry name" value="Calycin"/>
</dbReference>
<dbReference type="Pfam" id="PF09148">
    <property type="entry name" value="DUF1934"/>
    <property type="match status" value="1"/>
</dbReference>